<evidence type="ECO:0000313" key="2">
    <source>
        <dbReference type="EMBL" id="KAG5943744.1"/>
    </source>
</evidence>
<dbReference type="AlphaFoldDB" id="A0A9P7MG67"/>
<protein>
    <submittedName>
        <fullName evidence="2">Uncharacterized protein</fullName>
    </submittedName>
</protein>
<dbReference type="Proteomes" id="UP000706124">
    <property type="component" value="Unassembled WGS sequence"/>
</dbReference>
<comment type="caution">
    <text evidence="2">The sequence shown here is derived from an EMBL/GenBank/DDBJ whole genome shotgun (WGS) entry which is preliminary data.</text>
</comment>
<feature type="region of interest" description="Disordered" evidence="1">
    <location>
        <begin position="38"/>
        <end position="72"/>
    </location>
</feature>
<accession>A0A9P7MG67</accession>
<proteinExistence type="predicted"/>
<feature type="compositionally biased region" description="Basic and acidic residues" evidence="1">
    <location>
        <begin position="43"/>
        <end position="66"/>
    </location>
</feature>
<evidence type="ECO:0000313" key="3">
    <source>
        <dbReference type="Proteomes" id="UP000706124"/>
    </source>
</evidence>
<name>A0A9P7MG67_9HYPO</name>
<gene>
    <name evidence="2" type="ORF">E4U60_006482</name>
</gene>
<sequence length="144" mass="16290">MSIARPSSADVEGIVIIRLGSPPGARQIARNLRKLHRRHRKVLREEQTQESPRRQNRDFRNNDIRLHGVVSPPPPLRVMPLLSLMATPNVKVSPHRPVSGIQQFGQQNKLGSRLQMFGPSIKAQFHPQNRLQNGPRWQATAAPN</sequence>
<dbReference type="EMBL" id="SRPO01000063">
    <property type="protein sequence ID" value="KAG5943744.1"/>
    <property type="molecule type" value="Genomic_DNA"/>
</dbReference>
<keyword evidence="3" id="KW-1185">Reference proteome</keyword>
<evidence type="ECO:0000256" key="1">
    <source>
        <dbReference type="SAM" id="MobiDB-lite"/>
    </source>
</evidence>
<organism evidence="2 3">
    <name type="scientific">Claviceps pazoutovae</name>
    <dbReference type="NCBI Taxonomy" id="1649127"/>
    <lineage>
        <taxon>Eukaryota</taxon>
        <taxon>Fungi</taxon>
        <taxon>Dikarya</taxon>
        <taxon>Ascomycota</taxon>
        <taxon>Pezizomycotina</taxon>
        <taxon>Sordariomycetes</taxon>
        <taxon>Hypocreomycetidae</taxon>
        <taxon>Hypocreales</taxon>
        <taxon>Clavicipitaceae</taxon>
        <taxon>Claviceps</taxon>
    </lineage>
</organism>
<reference evidence="2 3" key="1">
    <citation type="journal article" date="2020" name="bioRxiv">
        <title>Whole genome comparisons of ergot fungi reveals the divergence and evolution of species within the genus Claviceps are the result of varying mechanisms driving genome evolution and host range expansion.</title>
        <authorList>
            <person name="Wyka S.A."/>
            <person name="Mondo S.J."/>
            <person name="Liu M."/>
            <person name="Dettman J."/>
            <person name="Nalam V."/>
            <person name="Broders K.D."/>
        </authorList>
    </citation>
    <scope>NUCLEOTIDE SEQUENCE [LARGE SCALE GENOMIC DNA]</scope>
    <source>
        <strain evidence="2 3">CCC 1485</strain>
    </source>
</reference>